<dbReference type="AlphaFoldDB" id="A0A2N0P9Y2"/>
<reference evidence="1 2" key="2">
    <citation type="submission" date="2017-09" db="EMBL/GenBank/DDBJ databases">
        <title>Extensive intraspecific genome diversity in a model arbuscular mycorrhizal fungus.</title>
        <authorList>
            <person name="Chen E.C."/>
            <person name="Morin E."/>
            <person name="Beaudet D."/>
            <person name="Noel J."/>
            <person name="Ndikumana S."/>
            <person name="Charron P."/>
            <person name="St-Onge C."/>
            <person name="Giorgi J."/>
            <person name="Grigoriev I.V."/>
            <person name="Roux C."/>
            <person name="Martin F.M."/>
            <person name="Corradi N."/>
        </authorList>
    </citation>
    <scope>NUCLEOTIDE SEQUENCE [LARGE SCALE GENOMIC DNA]</scope>
    <source>
        <strain evidence="1 2">A5</strain>
    </source>
</reference>
<organism evidence="1 2">
    <name type="scientific">Rhizophagus irregularis</name>
    <dbReference type="NCBI Taxonomy" id="588596"/>
    <lineage>
        <taxon>Eukaryota</taxon>
        <taxon>Fungi</taxon>
        <taxon>Fungi incertae sedis</taxon>
        <taxon>Mucoromycota</taxon>
        <taxon>Glomeromycotina</taxon>
        <taxon>Glomeromycetes</taxon>
        <taxon>Glomerales</taxon>
        <taxon>Glomeraceae</taxon>
        <taxon>Rhizophagus</taxon>
    </lineage>
</organism>
<gene>
    <name evidence="1" type="ORF">RhiirA5_423452</name>
</gene>
<dbReference type="Proteomes" id="UP000232722">
    <property type="component" value="Unassembled WGS sequence"/>
</dbReference>
<reference evidence="1 2" key="1">
    <citation type="submission" date="2016-04" db="EMBL/GenBank/DDBJ databases">
        <title>Genome analyses suggest a sexual origin of heterokaryosis in a supposedly ancient asexual fungus.</title>
        <authorList>
            <person name="Ropars J."/>
            <person name="Sedzielewska K."/>
            <person name="Noel J."/>
            <person name="Charron P."/>
            <person name="Farinelli L."/>
            <person name="Marton T."/>
            <person name="Kruger M."/>
            <person name="Pelin A."/>
            <person name="Brachmann A."/>
            <person name="Corradi N."/>
        </authorList>
    </citation>
    <scope>NUCLEOTIDE SEQUENCE [LARGE SCALE GENOMIC DNA]</scope>
    <source>
        <strain evidence="1 2">A5</strain>
    </source>
</reference>
<comment type="caution">
    <text evidence="1">The sequence shown here is derived from an EMBL/GenBank/DDBJ whole genome shotgun (WGS) entry which is preliminary data.</text>
</comment>
<proteinExistence type="predicted"/>
<name>A0A2N0P9Y2_9GLOM</name>
<dbReference type="VEuPathDB" id="FungiDB:FUN_022309"/>
<sequence length="100" mass="11486">MGTMSVRRTCKGERGNYNINGKFYGVDSAIVLINNSNRKHYIRPKDFAITGSVFKDNGLELIIKDINLFHTSKYVIKVRRPTGLPKEALIIYKHPFLMEI</sequence>
<dbReference type="EMBL" id="LLXJ01001150">
    <property type="protein sequence ID" value="PKC03646.1"/>
    <property type="molecule type" value="Genomic_DNA"/>
</dbReference>
<evidence type="ECO:0000313" key="2">
    <source>
        <dbReference type="Proteomes" id="UP000232722"/>
    </source>
</evidence>
<dbReference type="VEuPathDB" id="FungiDB:RhiirFUN_025717"/>
<evidence type="ECO:0000313" key="1">
    <source>
        <dbReference type="EMBL" id="PKC03646.1"/>
    </source>
</evidence>
<dbReference type="VEuPathDB" id="FungiDB:RhiirA1_459871"/>
<accession>A0A2N0P9Y2</accession>
<protein>
    <submittedName>
        <fullName evidence="1">Uncharacterized protein</fullName>
    </submittedName>
</protein>